<keyword evidence="4" id="KW-0472">Membrane</keyword>
<dbReference type="Proteomes" id="UP000503482">
    <property type="component" value="Chromosome"/>
</dbReference>
<feature type="transmembrane region" description="Helical" evidence="4">
    <location>
        <begin position="12"/>
        <end position="30"/>
    </location>
</feature>
<evidence type="ECO:0000313" key="7">
    <source>
        <dbReference type="EMBL" id="QKF66070.1"/>
    </source>
</evidence>
<dbReference type="GO" id="GO:0006935">
    <property type="term" value="P:chemotaxis"/>
    <property type="evidence" value="ECO:0007669"/>
    <property type="project" value="UniProtKB-KW"/>
</dbReference>
<dbReference type="InterPro" id="IPR029151">
    <property type="entry name" value="Sensor-like_sf"/>
</dbReference>
<dbReference type="GO" id="GO:0007165">
    <property type="term" value="P:signal transduction"/>
    <property type="evidence" value="ECO:0007669"/>
    <property type="project" value="UniProtKB-KW"/>
</dbReference>
<dbReference type="EMBL" id="CP053840">
    <property type="protein sequence ID" value="QKF66070.1"/>
    <property type="molecule type" value="Genomic_DNA"/>
</dbReference>
<dbReference type="InterPro" id="IPR004089">
    <property type="entry name" value="MCPsignal_dom"/>
</dbReference>
<dbReference type="RefSeq" id="WP_128357776.1">
    <property type="nucleotide sequence ID" value="NZ_CP053840.1"/>
</dbReference>
<reference evidence="7 8" key="1">
    <citation type="submission" date="2020-05" db="EMBL/GenBank/DDBJ databases">
        <title>Complete genome sequencing of Campylobacter and Arcobacter type strains.</title>
        <authorList>
            <person name="Miller W.G."/>
            <person name="Yee E."/>
        </authorList>
    </citation>
    <scope>NUCLEOTIDE SEQUENCE [LARGE SCALE GENOMIC DNA]</scope>
    <source>
        <strain evidence="7 8">LMG 26156</strain>
    </source>
</reference>
<dbReference type="KEGG" id="avp:AVENP_0496"/>
<dbReference type="Pfam" id="PF17201">
    <property type="entry name" value="Cache_3-Cache_2"/>
    <property type="match status" value="1"/>
</dbReference>
<dbReference type="PANTHER" id="PTHR43531:SF11">
    <property type="entry name" value="METHYL-ACCEPTING CHEMOTAXIS PROTEIN 3"/>
    <property type="match status" value="1"/>
</dbReference>
<protein>
    <submittedName>
        <fullName evidence="7">Cache sensor-containing MCP-domain signal transduction protein</fullName>
    </submittedName>
</protein>
<feature type="domain" description="Methyl-accepting transducer" evidence="5">
    <location>
        <begin position="498"/>
        <end position="727"/>
    </location>
</feature>
<evidence type="ECO:0000256" key="4">
    <source>
        <dbReference type="SAM" id="Phobius"/>
    </source>
</evidence>
<dbReference type="InterPro" id="IPR033462">
    <property type="entry name" value="Cache_3-Cache_2"/>
</dbReference>
<keyword evidence="4" id="KW-0812">Transmembrane</keyword>
<dbReference type="InterPro" id="IPR051310">
    <property type="entry name" value="MCP_chemotaxis"/>
</dbReference>
<keyword evidence="8" id="KW-1185">Reference proteome</keyword>
<dbReference type="PROSITE" id="PS50111">
    <property type="entry name" value="CHEMOTAXIS_TRANSDUC_2"/>
    <property type="match status" value="1"/>
</dbReference>
<dbReference type="PROSITE" id="PS50885">
    <property type="entry name" value="HAMP"/>
    <property type="match status" value="1"/>
</dbReference>
<dbReference type="PANTHER" id="PTHR43531">
    <property type="entry name" value="PROTEIN ICFG"/>
    <property type="match status" value="1"/>
</dbReference>
<organism evidence="7 8">
    <name type="scientific">Arcobacter venerupis</name>
    <dbReference type="NCBI Taxonomy" id="1054033"/>
    <lineage>
        <taxon>Bacteria</taxon>
        <taxon>Pseudomonadati</taxon>
        <taxon>Campylobacterota</taxon>
        <taxon>Epsilonproteobacteria</taxon>
        <taxon>Campylobacterales</taxon>
        <taxon>Arcobacteraceae</taxon>
        <taxon>Arcobacter</taxon>
    </lineage>
</organism>
<dbReference type="SUPFAM" id="SSF103190">
    <property type="entry name" value="Sensory domain-like"/>
    <property type="match status" value="1"/>
</dbReference>
<dbReference type="SUPFAM" id="SSF58104">
    <property type="entry name" value="Methyl-accepting chemotaxis protein (MCP) signaling domain"/>
    <property type="match status" value="1"/>
</dbReference>
<evidence type="ECO:0000256" key="2">
    <source>
        <dbReference type="ARBA" id="ARBA00029447"/>
    </source>
</evidence>
<comment type="similarity">
    <text evidence="2">Belongs to the methyl-accepting chemotaxis (MCP) protein family.</text>
</comment>
<dbReference type="Gene3D" id="3.30.450.20">
    <property type="entry name" value="PAS domain"/>
    <property type="match status" value="1"/>
</dbReference>
<dbReference type="GO" id="GO:0004888">
    <property type="term" value="F:transmembrane signaling receptor activity"/>
    <property type="evidence" value="ECO:0007669"/>
    <property type="project" value="TreeGrafter"/>
</dbReference>
<evidence type="ECO:0000259" key="6">
    <source>
        <dbReference type="PROSITE" id="PS50885"/>
    </source>
</evidence>
<dbReference type="AlphaFoldDB" id="A0AAE7E2U3"/>
<evidence type="ECO:0000259" key="5">
    <source>
        <dbReference type="PROSITE" id="PS50111"/>
    </source>
</evidence>
<sequence length="746" mass="83470">MINNSINKKFSLLIGITLIIVMIIFTIIMIKSIKTKVIEDLEINLQTQTENYLRTARIYNDSLEVNALTLFNVFEKSFLNLRIRDASTIKINGVETLTLYDGFVGLNKTFDKVDRFKELTGAVSAAYVKDKNEYISISSSVLDEKGERILLNKIDPNEEIFKNIENKEKYIGLEVIAGKTYMSIYSPIIKNDEVIGALYVGYDFTKGLETLKNELRKVVVGDTGYIYILDKKGNLILHKSLEGKNVFDLKDADNKNFIQEILKNKNGVIHYNYVETNKETKKVAAFTTYDKWKWTIVVGSNEDEFLAISDQVELMFIIATIILIILLQSIIYILMNKMVSKPLEKFQTGLLDFFAYINQTKDDVSNIDIKTQDEIGKMAKVINENIEATKVNLTKDKNLISNVKEVVNEIGKGYLSKRIQTSSNTASLNELKELINNMLNNLENFVGKDINELSLVLEYYANKDFTKTLKKETNGKIGHEIAIMNNIITEMLLNNQEDGLKLRDTSNELSNNVTLLSQNATNQAASLEEIAASITEVTENVNQTSQKAQSMFTISSQTKKSSNIGKELAAKTVLSMDQINEKVQTISQSITVIDQIAFQTNILSLNAAVEAATAGEAGRGFAVVAAEVRNLASRSAEAARQIKELVESASRQTLDGKEISTSMITGFEELEEKINQTNIIINDVATGAKEQTAAMISISETINNLDRFTQQNAQVADETNIISNDTNEIANKVVENVNESKFIGKK</sequence>
<dbReference type="CDD" id="cd12912">
    <property type="entry name" value="PDC2_MCP_like"/>
    <property type="match status" value="1"/>
</dbReference>
<evidence type="ECO:0000256" key="1">
    <source>
        <dbReference type="ARBA" id="ARBA00022500"/>
    </source>
</evidence>
<dbReference type="GO" id="GO:0005886">
    <property type="term" value="C:plasma membrane"/>
    <property type="evidence" value="ECO:0007669"/>
    <property type="project" value="TreeGrafter"/>
</dbReference>
<gene>
    <name evidence="7" type="ORF">AVENP_0496</name>
</gene>
<feature type="transmembrane region" description="Helical" evidence="4">
    <location>
        <begin position="314"/>
        <end position="335"/>
    </location>
</feature>
<evidence type="ECO:0000313" key="8">
    <source>
        <dbReference type="Proteomes" id="UP000503482"/>
    </source>
</evidence>
<dbReference type="Gene3D" id="1.10.287.950">
    <property type="entry name" value="Methyl-accepting chemotaxis protein"/>
    <property type="match status" value="1"/>
</dbReference>
<keyword evidence="4" id="KW-1133">Transmembrane helix</keyword>
<dbReference type="Gene3D" id="6.10.340.10">
    <property type="match status" value="1"/>
</dbReference>
<evidence type="ECO:0000256" key="3">
    <source>
        <dbReference type="PROSITE-ProRule" id="PRU00284"/>
    </source>
</evidence>
<dbReference type="Pfam" id="PF00015">
    <property type="entry name" value="MCPsignal"/>
    <property type="match status" value="1"/>
</dbReference>
<keyword evidence="3" id="KW-0807">Transducer</keyword>
<dbReference type="CDD" id="cd11386">
    <property type="entry name" value="MCP_signal"/>
    <property type="match status" value="1"/>
</dbReference>
<keyword evidence="1" id="KW-0145">Chemotaxis</keyword>
<name>A0AAE7E2U3_9BACT</name>
<proteinExistence type="inferred from homology"/>
<dbReference type="SMART" id="SM00283">
    <property type="entry name" value="MA"/>
    <property type="match status" value="1"/>
</dbReference>
<accession>A0AAE7E2U3</accession>
<feature type="domain" description="HAMP" evidence="6">
    <location>
        <begin position="400"/>
        <end position="447"/>
    </location>
</feature>
<dbReference type="InterPro" id="IPR003660">
    <property type="entry name" value="HAMP_dom"/>
</dbReference>